<evidence type="ECO:0000313" key="6">
    <source>
        <dbReference type="EMBL" id="RNI40284.1"/>
    </source>
</evidence>
<gene>
    <name evidence="6" type="ORF">EFY79_03005</name>
</gene>
<dbReference type="Proteomes" id="UP000267223">
    <property type="component" value="Unassembled WGS sequence"/>
</dbReference>
<evidence type="ECO:0000313" key="7">
    <source>
        <dbReference type="Proteomes" id="UP000267223"/>
    </source>
</evidence>
<dbReference type="Gene3D" id="2.170.130.10">
    <property type="entry name" value="TonB-dependent receptor, plug domain"/>
    <property type="match status" value="1"/>
</dbReference>
<evidence type="ECO:0000256" key="1">
    <source>
        <dbReference type="ARBA" id="ARBA00004442"/>
    </source>
</evidence>
<dbReference type="EMBL" id="RJJR01000001">
    <property type="protein sequence ID" value="RNI40284.1"/>
    <property type="molecule type" value="Genomic_DNA"/>
</dbReference>
<sequence>MKNMKILSLLMLLFTSSLFTTGAYAQENNTGKISGHVYNNDQTPAAFATITLLRSSDSALVKSGISDSSGAYRFEKIPLGTYLIAASLTGTKKAYTKSFSLNNADEQITASDIFLASNTKVLEGVQVKAIKPFIQHKPGQTIVNIENSPVAAGNSVMEALEKSPGVFVDQDGNISMNGKGGVNVMFNGQPTHLSATQLSNMLKAMPASSVSQIELMSQPPAKYSAAGTAGLINIVLKKNPSFGFNGNITAGAGYGQFAKYNAGGSLNYKNKNFSLYSNYNFAHTKNKFEMDIDRYFYEPNTKIIQTRMDQESKMKTLNNNNTAQVGMDFYLTPKQTLGFVANGSFNDGEFNTYSPVDFKNGSGIMDSVSTSRNHIGYSWQSQGANIHYTINSEKGSSLTANADYNNFETSMPQSLITTVTDGQGNQLHDTKQQKGTQPSNINIYAAKVDYTHPFKGQWNLSAGVKYSFVNSDNNSKFSIFKDNGWVNDEGNTNHFIYKENVNAAYASLAKTFKNGWSANAGLRGEQTITHTEQVSLDSANKNNYFNLFPNVSVTKMINPNHILSVSFARRINRPDYQSLNPFIYYIDEYTFRQGNPYLKPQFINSTELSYTFKQKYSAVLSYSRTSDIMTQVIRQVDSAHKTFQTMDNLSTLDNLTLTLGIPLVITPWWHTYNSLQGYYNIYKGIYDGYDLHKGITSYMLYSQQTFIFPHGWKGDLSAMYKSKSIMGPAILKPMGMVSAGISKSLWKDKANIKLNVQDIFQTMHFDGKINFGDIHANSVFRLMDRAANLTFTWNFGNQKVKVSQYKNTGIQQEENRLKSANNATGAPK</sequence>
<dbReference type="Gene3D" id="2.60.40.1120">
    <property type="entry name" value="Carboxypeptidase-like, regulatory domain"/>
    <property type="match status" value="1"/>
</dbReference>
<evidence type="ECO:0000256" key="4">
    <source>
        <dbReference type="SAM" id="SignalP"/>
    </source>
</evidence>
<dbReference type="SUPFAM" id="SSF49452">
    <property type="entry name" value="Starch-binding domain-like"/>
    <property type="match status" value="1"/>
</dbReference>
<dbReference type="GO" id="GO:0030246">
    <property type="term" value="F:carbohydrate binding"/>
    <property type="evidence" value="ECO:0007669"/>
    <property type="project" value="InterPro"/>
</dbReference>
<protein>
    <submittedName>
        <fullName evidence="6">TonB-dependent receptor</fullName>
    </submittedName>
</protein>
<evidence type="ECO:0000256" key="2">
    <source>
        <dbReference type="ARBA" id="ARBA00023136"/>
    </source>
</evidence>
<comment type="caution">
    <text evidence="6">The sequence shown here is derived from an EMBL/GenBank/DDBJ whole genome shotgun (WGS) entry which is preliminary data.</text>
</comment>
<feature type="signal peptide" evidence="4">
    <location>
        <begin position="1"/>
        <end position="25"/>
    </location>
</feature>
<comment type="subcellular location">
    <subcellularLocation>
        <location evidence="1">Cell outer membrane</location>
    </subcellularLocation>
</comment>
<dbReference type="Gene3D" id="2.40.170.20">
    <property type="entry name" value="TonB-dependent receptor, beta-barrel domain"/>
    <property type="match status" value="1"/>
</dbReference>
<dbReference type="InterPro" id="IPR041700">
    <property type="entry name" value="OMP_b-brl_3"/>
</dbReference>
<keyword evidence="4" id="KW-0732">Signal</keyword>
<feature type="domain" description="Outer membrane protein beta-barrel" evidence="5">
    <location>
        <begin position="393"/>
        <end position="793"/>
    </location>
</feature>
<organism evidence="6 7">
    <name type="scientific">Hanamia caeni</name>
    <dbReference type="NCBI Taxonomy" id="2294116"/>
    <lineage>
        <taxon>Bacteria</taxon>
        <taxon>Pseudomonadati</taxon>
        <taxon>Bacteroidota</taxon>
        <taxon>Chitinophagia</taxon>
        <taxon>Chitinophagales</taxon>
        <taxon>Chitinophagaceae</taxon>
        <taxon>Hanamia</taxon>
    </lineage>
</organism>
<reference evidence="6 7" key="1">
    <citation type="submission" date="2018-11" db="EMBL/GenBank/DDBJ databases">
        <title>Draft genome sequence of Ferruginibacter sp. BO-59.</title>
        <authorList>
            <person name="Im W.T."/>
        </authorList>
    </citation>
    <scope>NUCLEOTIDE SEQUENCE [LARGE SCALE GENOMIC DNA]</scope>
    <source>
        <strain evidence="6 7">BO-59</strain>
    </source>
</reference>
<dbReference type="AlphaFoldDB" id="A0A3M9NRG5"/>
<evidence type="ECO:0000259" key="5">
    <source>
        <dbReference type="Pfam" id="PF14905"/>
    </source>
</evidence>
<dbReference type="InterPro" id="IPR036942">
    <property type="entry name" value="Beta-barrel_TonB_sf"/>
</dbReference>
<dbReference type="Pfam" id="PF14905">
    <property type="entry name" value="OMP_b-brl_3"/>
    <property type="match status" value="1"/>
</dbReference>
<dbReference type="Pfam" id="PF13620">
    <property type="entry name" value="CarboxypepD_reg"/>
    <property type="match status" value="1"/>
</dbReference>
<accession>A0A3M9NRG5</accession>
<dbReference type="InterPro" id="IPR037066">
    <property type="entry name" value="Plug_dom_sf"/>
</dbReference>
<dbReference type="PANTHER" id="PTHR40980:SF4">
    <property type="entry name" value="TONB-DEPENDENT RECEPTOR-LIKE BETA-BARREL DOMAIN-CONTAINING PROTEIN"/>
    <property type="match status" value="1"/>
</dbReference>
<feature type="chain" id="PRO_5018163566" evidence="4">
    <location>
        <begin position="26"/>
        <end position="828"/>
    </location>
</feature>
<keyword evidence="7" id="KW-1185">Reference proteome</keyword>
<keyword evidence="3" id="KW-0998">Cell outer membrane</keyword>
<evidence type="ECO:0000256" key="3">
    <source>
        <dbReference type="ARBA" id="ARBA00023237"/>
    </source>
</evidence>
<proteinExistence type="predicted"/>
<name>A0A3M9NRG5_9BACT</name>
<dbReference type="GO" id="GO:0009279">
    <property type="term" value="C:cell outer membrane"/>
    <property type="evidence" value="ECO:0007669"/>
    <property type="project" value="UniProtKB-SubCell"/>
</dbReference>
<dbReference type="SUPFAM" id="SSF56935">
    <property type="entry name" value="Porins"/>
    <property type="match status" value="1"/>
</dbReference>
<dbReference type="InterPro" id="IPR013784">
    <property type="entry name" value="Carb-bd-like_fold"/>
</dbReference>
<keyword evidence="6" id="KW-0675">Receptor</keyword>
<keyword evidence="2" id="KW-0472">Membrane</keyword>
<dbReference type="PANTHER" id="PTHR40980">
    <property type="entry name" value="PLUG DOMAIN-CONTAINING PROTEIN"/>
    <property type="match status" value="1"/>
</dbReference>